<feature type="compositionally biased region" description="Basic and acidic residues" evidence="1">
    <location>
        <begin position="189"/>
        <end position="215"/>
    </location>
</feature>
<dbReference type="AlphaFoldDB" id="A0A1W1HL54"/>
<dbReference type="SUPFAM" id="SSF141371">
    <property type="entry name" value="PilZ domain-like"/>
    <property type="match status" value="2"/>
</dbReference>
<organism evidence="3 4">
    <name type="scientific">Desulfamplus magnetovallimortis</name>
    <dbReference type="NCBI Taxonomy" id="1246637"/>
    <lineage>
        <taxon>Bacteria</taxon>
        <taxon>Pseudomonadati</taxon>
        <taxon>Thermodesulfobacteriota</taxon>
        <taxon>Desulfobacteria</taxon>
        <taxon>Desulfobacterales</taxon>
        <taxon>Desulfobacteraceae</taxon>
        <taxon>Desulfamplus</taxon>
    </lineage>
</organism>
<protein>
    <recommendedName>
        <fullName evidence="2">PilZ domain-containing protein</fullName>
    </recommendedName>
</protein>
<dbReference type="InterPro" id="IPR009875">
    <property type="entry name" value="PilZ_domain"/>
</dbReference>
<dbReference type="OrthoDB" id="5419603at2"/>
<dbReference type="Gene3D" id="2.30.110.10">
    <property type="entry name" value="Electron Transport, Fmn-binding Protein, Chain A"/>
    <property type="match status" value="1"/>
</dbReference>
<feature type="compositionally biased region" description="Low complexity" evidence="1">
    <location>
        <begin position="19"/>
        <end position="29"/>
    </location>
</feature>
<dbReference type="STRING" id="1246637.MTBBW1_950007"/>
<dbReference type="GO" id="GO:0035438">
    <property type="term" value="F:cyclic-di-GMP binding"/>
    <property type="evidence" value="ECO:0007669"/>
    <property type="project" value="InterPro"/>
</dbReference>
<evidence type="ECO:0000313" key="4">
    <source>
        <dbReference type="Proteomes" id="UP000191931"/>
    </source>
</evidence>
<evidence type="ECO:0000259" key="2">
    <source>
        <dbReference type="Pfam" id="PF07238"/>
    </source>
</evidence>
<dbReference type="RefSeq" id="WP_080803460.1">
    <property type="nucleotide sequence ID" value="NZ_LT828544.1"/>
</dbReference>
<proteinExistence type="predicted"/>
<feature type="region of interest" description="Disordered" evidence="1">
    <location>
        <begin position="178"/>
        <end position="215"/>
    </location>
</feature>
<reference evidence="3 4" key="1">
    <citation type="submission" date="2017-03" db="EMBL/GenBank/DDBJ databases">
        <authorList>
            <person name="Afonso C.L."/>
            <person name="Miller P.J."/>
            <person name="Scott M.A."/>
            <person name="Spackman E."/>
            <person name="Goraichik I."/>
            <person name="Dimitrov K.M."/>
            <person name="Suarez D.L."/>
            <person name="Swayne D.E."/>
        </authorList>
    </citation>
    <scope>NUCLEOTIDE SEQUENCE [LARGE SCALE GENOMIC DNA]</scope>
    <source>
        <strain evidence="3">PRJEB14757</strain>
    </source>
</reference>
<accession>A0A1W1HL54</accession>
<evidence type="ECO:0000256" key="1">
    <source>
        <dbReference type="SAM" id="MobiDB-lite"/>
    </source>
</evidence>
<feature type="domain" description="PilZ" evidence="2">
    <location>
        <begin position="323"/>
        <end position="427"/>
    </location>
</feature>
<dbReference type="EMBL" id="FWEV01000342">
    <property type="protein sequence ID" value="SLM33209.1"/>
    <property type="molecule type" value="Genomic_DNA"/>
</dbReference>
<sequence>MKSLFKPITGMFNKKNDDSSNASDNGDADSASKKEVTTDDNELAKQHCKLFTAMSEVKTKLEKLEAARGQITEERFKALHEQYSGFIEKNTPVLEKIRKEIDNRIASYLADKKDSAHRFAEIKKIIVQEAKLLEAGVISKDDYVEKIKLLKPEEKECGEKYKLAKKKIDFFKDAKNNKYVEPEPDPEESVDKDSEPTSEKGKNKGGTEKATNGKDRDKKQILFGKEVDLKIEPGVKFNVKIEDIAIPVTTTFVGTEKYEYIQICLPSPYNTIKGKLFAGNRLEFTCIFKGKELNFSSNIIEHLTKPVRAVILEYPKELRIKDLRTSDRVSCRIPSTLTYRGKGKDAIINDISIQGCRLDVVYDPSEKNYIARSSETAEIKCCFPGSAECYNISGIIRSVKKKQLNVSYGVQFSDISQDVQKVIHEYVSENME</sequence>
<dbReference type="Proteomes" id="UP000191931">
    <property type="component" value="Unassembled WGS sequence"/>
</dbReference>
<dbReference type="Gene3D" id="2.40.10.220">
    <property type="entry name" value="predicted glycosyltransferase like domains"/>
    <property type="match status" value="1"/>
</dbReference>
<gene>
    <name evidence="3" type="ORF">MTBBW1_950007</name>
</gene>
<name>A0A1W1HL54_9BACT</name>
<feature type="compositionally biased region" description="Basic and acidic residues" evidence="1">
    <location>
        <begin position="30"/>
        <end position="41"/>
    </location>
</feature>
<keyword evidence="4" id="KW-1185">Reference proteome</keyword>
<dbReference type="Pfam" id="PF07238">
    <property type="entry name" value="PilZ"/>
    <property type="match status" value="1"/>
</dbReference>
<evidence type="ECO:0000313" key="3">
    <source>
        <dbReference type="EMBL" id="SLM33209.1"/>
    </source>
</evidence>
<feature type="region of interest" description="Disordered" evidence="1">
    <location>
        <begin position="1"/>
        <end position="41"/>
    </location>
</feature>
<dbReference type="InterPro" id="IPR012349">
    <property type="entry name" value="Split_barrel_FMN-bd"/>
</dbReference>